<dbReference type="InterPro" id="IPR037171">
    <property type="entry name" value="NagB/RpiA_transferase-like"/>
</dbReference>
<keyword evidence="1 2" id="KW-0456">Lyase</keyword>
<dbReference type="GO" id="GO:0008814">
    <property type="term" value="F:citrate CoA-transferase activity"/>
    <property type="evidence" value="ECO:0007669"/>
    <property type="project" value="UniProtKB-UniRule"/>
</dbReference>
<dbReference type="AlphaFoldDB" id="A0A1W2BCA5"/>
<dbReference type="EC" id="2.8.3.10" evidence="1"/>
<dbReference type="STRING" id="112901.SAMN04488500_10775"/>
<sequence>MINAAGREIPASIQGYQEVKNYRGPFVTQPPAGARKVGPKLKAVYPGENKLLTSIDEAIEASGLKDGMTISFHHHFRNGDYVMNTVIAAIARKGIKGLTLAPSSFLDTNDELIPYFQQGVLIAAETSGLRNKLGQFLTTNKLTKPTIIRSHGGRVRALESGELRIDVAFIGAPTCDTYGNINGVHGAAACGSMGYATVDSRMADTVVAITDNLVDHPICPVSIPQYQVDYIVKVDCIGDPKGISTGALRVTSNPRDLHMAKLAARVIEYAGYFKEGFGMQLGAGAATVAAGKYLRDAMIRDKVAASFAIGGIVGPFCDLLDEGLIGTLFDVQSFDARTIQSLRDNPRHQEYDCTFYANPWNKGPMVNKLDYVVLGATEVDTNFNVNVMTDSNGIMMGALGGHPDASAGAKCTIICAPLLRGRLPMVTDAVQTISTPGETVDVIVTDRGVAVNPKRQDLIENLKGSGLPLMTVEELRDTAYELGGKPAPLKMSDEVVAVVEYRDGTVLDVIRRPIL</sequence>
<name>A0A1W2BCA5_9FIRM</name>
<dbReference type="GO" id="GO:0008815">
    <property type="term" value="F:citrate (pro-3S)-lyase activity"/>
    <property type="evidence" value="ECO:0007669"/>
    <property type="project" value="UniProtKB-UniRule"/>
</dbReference>
<dbReference type="PIRSF" id="PIRSF009451">
    <property type="entry name" value="Citrt_lyas_alpha"/>
    <property type="match status" value="1"/>
</dbReference>
<comment type="catalytic activity">
    <reaction evidence="1">
        <text>citrate + acetyl-CoA = (3S)-citryl-CoA + acetate</text>
        <dbReference type="Rhea" id="RHEA:19405"/>
        <dbReference type="ChEBI" id="CHEBI:16947"/>
        <dbReference type="ChEBI" id="CHEBI:30089"/>
        <dbReference type="ChEBI" id="CHEBI:57288"/>
        <dbReference type="ChEBI" id="CHEBI:57321"/>
        <dbReference type="EC" id="2.8.3.10"/>
    </reaction>
</comment>
<dbReference type="GO" id="GO:0006084">
    <property type="term" value="P:acetyl-CoA metabolic process"/>
    <property type="evidence" value="ECO:0007669"/>
    <property type="project" value="UniProtKB-UniRule"/>
</dbReference>
<evidence type="ECO:0000256" key="1">
    <source>
        <dbReference type="PIRNR" id="PIRNR009451"/>
    </source>
</evidence>
<dbReference type="Proteomes" id="UP000192738">
    <property type="component" value="Unassembled WGS sequence"/>
</dbReference>
<evidence type="ECO:0000313" key="2">
    <source>
        <dbReference type="EMBL" id="SMC70653.1"/>
    </source>
</evidence>
<dbReference type="EC" id="4.1.3.6" evidence="1"/>
<protein>
    <recommendedName>
        <fullName evidence="1">Citrate lyase alpha chain</fullName>
        <shortName evidence="1">Citrase alpha chain</shortName>
        <ecNumber evidence="1">2.8.3.10</ecNumber>
        <ecNumber evidence="1">4.1.3.6</ecNumber>
    </recommendedName>
    <alternativeName>
        <fullName evidence="1">Citrate (pro-3S)-lyase alpha chain</fullName>
    </alternativeName>
    <alternativeName>
        <fullName evidence="1">Citrate CoA-transferase subunit</fullName>
    </alternativeName>
</protein>
<dbReference type="PANTHER" id="PTHR40596:SF1">
    <property type="entry name" value="CITRATE LYASE ALPHA CHAIN"/>
    <property type="match status" value="1"/>
</dbReference>
<dbReference type="RefSeq" id="WP_084575587.1">
    <property type="nucleotide sequence ID" value="NZ_CP155572.1"/>
</dbReference>
<reference evidence="2 3" key="1">
    <citation type="submission" date="2017-04" db="EMBL/GenBank/DDBJ databases">
        <authorList>
            <person name="Afonso C.L."/>
            <person name="Miller P.J."/>
            <person name="Scott M.A."/>
            <person name="Spackman E."/>
            <person name="Goraichik I."/>
            <person name="Dimitrov K.M."/>
            <person name="Suarez D.L."/>
            <person name="Swayne D.E."/>
        </authorList>
    </citation>
    <scope>NUCLEOTIDE SEQUENCE [LARGE SCALE GENOMIC DNA]</scope>
    <source>
        <strain evidence="2 3">DSM 5090</strain>
    </source>
</reference>
<keyword evidence="1" id="KW-0963">Cytoplasm</keyword>
<dbReference type="GO" id="GO:0005737">
    <property type="term" value="C:cytoplasm"/>
    <property type="evidence" value="ECO:0007669"/>
    <property type="project" value="UniProtKB-SubCell"/>
</dbReference>
<comment type="catalytic activity">
    <reaction evidence="1">
        <text>citrate = oxaloacetate + acetate</text>
        <dbReference type="Rhea" id="RHEA:10760"/>
        <dbReference type="ChEBI" id="CHEBI:16452"/>
        <dbReference type="ChEBI" id="CHEBI:16947"/>
        <dbReference type="ChEBI" id="CHEBI:30089"/>
        <dbReference type="EC" id="4.1.3.6"/>
    </reaction>
</comment>
<dbReference type="NCBIfam" id="TIGR01584">
    <property type="entry name" value="citF"/>
    <property type="match status" value="1"/>
</dbReference>
<dbReference type="PANTHER" id="PTHR40596">
    <property type="entry name" value="CITRATE LYASE ALPHA CHAIN"/>
    <property type="match status" value="1"/>
</dbReference>
<dbReference type="SUPFAM" id="SSF100950">
    <property type="entry name" value="NagB/RpiA/CoA transferase-like"/>
    <property type="match status" value="2"/>
</dbReference>
<evidence type="ECO:0000313" key="3">
    <source>
        <dbReference type="Proteomes" id="UP000192738"/>
    </source>
</evidence>
<comment type="subcellular location">
    <subcellularLocation>
        <location evidence="1">Cytoplasm</location>
    </subcellularLocation>
</comment>
<dbReference type="Gene3D" id="3.40.1080.10">
    <property type="entry name" value="Glutaconate Coenzyme A-transferase"/>
    <property type="match status" value="2"/>
</dbReference>
<dbReference type="EMBL" id="FWXI01000007">
    <property type="protein sequence ID" value="SMC70653.1"/>
    <property type="molecule type" value="Genomic_DNA"/>
</dbReference>
<dbReference type="InterPro" id="IPR006472">
    <property type="entry name" value="Citrate_lyase_asu"/>
</dbReference>
<organism evidence="2 3">
    <name type="scientific">Sporomusa malonica</name>
    <dbReference type="NCBI Taxonomy" id="112901"/>
    <lineage>
        <taxon>Bacteria</taxon>
        <taxon>Bacillati</taxon>
        <taxon>Bacillota</taxon>
        <taxon>Negativicutes</taxon>
        <taxon>Selenomonadales</taxon>
        <taxon>Sporomusaceae</taxon>
        <taxon>Sporomusa</taxon>
    </lineage>
</organism>
<dbReference type="Pfam" id="PF04223">
    <property type="entry name" value="CitF"/>
    <property type="match status" value="1"/>
</dbReference>
<keyword evidence="1 2" id="KW-0808">Transferase</keyword>
<gene>
    <name evidence="2" type="ORF">SAMN04488500_10775</name>
</gene>
<proteinExistence type="predicted"/>
<dbReference type="GO" id="GO:0009346">
    <property type="term" value="C:ATP-independent citrate lyase complex"/>
    <property type="evidence" value="ECO:0007669"/>
    <property type="project" value="UniProtKB-UniRule"/>
</dbReference>
<dbReference type="OrthoDB" id="9767643at2"/>
<keyword evidence="3" id="KW-1185">Reference proteome</keyword>
<accession>A0A1W2BCA5</accession>